<sequence length="103" mass="12001">MINEFFCWNENESVNHLFFGCPFSLEECEEVLRSCLVYRIVGDFEQELQWIIVNSSKDKFVGAVRSVALATIIYHLPRWRNSSLFKKKLILASSVVQQVLKDV</sequence>
<dbReference type="EMBL" id="JBJUIK010000003">
    <property type="protein sequence ID" value="KAL3533533.1"/>
    <property type="molecule type" value="Genomic_DNA"/>
</dbReference>
<evidence type="ECO:0000313" key="1">
    <source>
        <dbReference type="EMBL" id="KAL3533533.1"/>
    </source>
</evidence>
<comment type="caution">
    <text evidence="1">The sequence shown here is derived from an EMBL/GenBank/DDBJ whole genome shotgun (WGS) entry which is preliminary data.</text>
</comment>
<proteinExistence type="predicted"/>
<reference evidence="1 2" key="1">
    <citation type="submission" date="2024-11" db="EMBL/GenBank/DDBJ databases">
        <title>A near-complete genome assembly of Cinchona calisaya.</title>
        <authorList>
            <person name="Lian D.C."/>
            <person name="Zhao X.W."/>
            <person name="Wei L."/>
        </authorList>
    </citation>
    <scope>NUCLEOTIDE SEQUENCE [LARGE SCALE GENOMIC DNA]</scope>
    <source>
        <tissue evidence="1">Nenye</tissue>
    </source>
</reference>
<dbReference type="Proteomes" id="UP001630127">
    <property type="component" value="Unassembled WGS sequence"/>
</dbReference>
<gene>
    <name evidence="1" type="ORF">ACH5RR_007054</name>
</gene>
<name>A0ABD3AQT8_9GENT</name>
<evidence type="ECO:0000313" key="2">
    <source>
        <dbReference type="Proteomes" id="UP001630127"/>
    </source>
</evidence>
<organism evidence="1 2">
    <name type="scientific">Cinchona calisaya</name>
    <dbReference type="NCBI Taxonomy" id="153742"/>
    <lineage>
        <taxon>Eukaryota</taxon>
        <taxon>Viridiplantae</taxon>
        <taxon>Streptophyta</taxon>
        <taxon>Embryophyta</taxon>
        <taxon>Tracheophyta</taxon>
        <taxon>Spermatophyta</taxon>
        <taxon>Magnoliopsida</taxon>
        <taxon>eudicotyledons</taxon>
        <taxon>Gunneridae</taxon>
        <taxon>Pentapetalae</taxon>
        <taxon>asterids</taxon>
        <taxon>lamiids</taxon>
        <taxon>Gentianales</taxon>
        <taxon>Rubiaceae</taxon>
        <taxon>Cinchonoideae</taxon>
        <taxon>Cinchoneae</taxon>
        <taxon>Cinchona</taxon>
    </lineage>
</organism>
<evidence type="ECO:0008006" key="3">
    <source>
        <dbReference type="Google" id="ProtNLM"/>
    </source>
</evidence>
<protein>
    <recommendedName>
        <fullName evidence="3">Reverse transcriptase zinc-binding domain-containing protein</fullName>
    </recommendedName>
</protein>
<accession>A0ABD3AQT8</accession>
<keyword evidence="2" id="KW-1185">Reference proteome</keyword>
<dbReference type="AlphaFoldDB" id="A0ABD3AQT8"/>